<proteinExistence type="predicted"/>
<organism evidence="4 5">
    <name type="scientific">Streptomyces cadmiisoli</name>
    <dbReference type="NCBI Taxonomy" id="2184053"/>
    <lineage>
        <taxon>Bacteria</taxon>
        <taxon>Bacillati</taxon>
        <taxon>Actinomycetota</taxon>
        <taxon>Actinomycetes</taxon>
        <taxon>Kitasatosporales</taxon>
        <taxon>Streptomycetaceae</taxon>
        <taxon>Streptomyces</taxon>
        <taxon>Streptomyces aurantiacus group</taxon>
    </lineage>
</organism>
<feature type="signal peptide" evidence="2">
    <location>
        <begin position="1"/>
        <end position="22"/>
    </location>
</feature>
<evidence type="ECO:0000313" key="5">
    <source>
        <dbReference type="Proteomes" id="UP000249616"/>
    </source>
</evidence>
<feature type="domain" description="Solute-binding protein family 3/N-terminal" evidence="3">
    <location>
        <begin position="51"/>
        <end position="280"/>
    </location>
</feature>
<keyword evidence="4" id="KW-0614">Plasmid</keyword>
<dbReference type="InterPro" id="IPR001638">
    <property type="entry name" value="Solute-binding_3/MltF_N"/>
</dbReference>
<dbReference type="SUPFAM" id="SSF53850">
    <property type="entry name" value="Periplasmic binding protein-like II"/>
    <property type="match status" value="1"/>
</dbReference>
<dbReference type="CDD" id="cd01004">
    <property type="entry name" value="PBP2_MidA_like"/>
    <property type="match status" value="1"/>
</dbReference>
<dbReference type="KEGG" id="scad:DN051_41325"/>
<dbReference type="PANTHER" id="PTHR35936:SF17">
    <property type="entry name" value="ARGININE-BINDING EXTRACELLULAR PROTEIN ARTP"/>
    <property type="match status" value="1"/>
</dbReference>
<dbReference type="SMART" id="SM00062">
    <property type="entry name" value="PBPb"/>
    <property type="match status" value="1"/>
</dbReference>
<dbReference type="PANTHER" id="PTHR35936">
    <property type="entry name" value="MEMBRANE-BOUND LYTIC MUREIN TRANSGLYCOSYLASE F"/>
    <property type="match status" value="1"/>
</dbReference>
<name>A0A2Z4JD30_9ACTN</name>
<protein>
    <recommendedName>
        <fullName evidence="3">Solute-binding protein family 3/N-terminal domain-containing protein</fullName>
    </recommendedName>
</protein>
<dbReference type="Gene3D" id="3.40.190.10">
    <property type="entry name" value="Periplasmic binding protein-like II"/>
    <property type="match status" value="2"/>
</dbReference>
<dbReference type="EMBL" id="CP030074">
    <property type="protein sequence ID" value="AWW43072.1"/>
    <property type="molecule type" value="Genomic_DNA"/>
</dbReference>
<dbReference type="RefSeq" id="WP_112442969.1">
    <property type="nucleotide sequence ID" value="NZ_CP030074.1"/>
</dbReference>
<gene>
    <name evidence="4" type="ORF">DN051_41325</name>
</gene>
<geneLocation type="plasmid" evidence="4 5">
    <name>unnamed1</name>
</geneLocation>
<dbReference type="Proteomes" id="UP000249616">
    <property type="component" value="Plasmid unnamed1"/>
</dbReference>
<keyword evidence="5" id="KW-1185">Reference proteome</keyword>
<accession>A0A2Z4JD30</accession>
<evidence type="ECO:0000256" key="2">
    <source>
        <dbReference type="SAM" id="SignalP"/>
    </source>
</evidence>
<sequence>MARFVKSLSLVLLSATALSACGSDLVADDSAPEGNPKVVALLPDDLARSKTLRVMTDPTYPPLESIDGSGKMVGSDVDLMNAVAEQMGVKVEWKRGSFSGIIPGLAADRFDASIAGMYITEDKFTSVTMVQYAEAFDQMLVPVDYRGPRLNSYGALCGLSVTIPQGSTEIPLLKDASEKCRADGESAIDIKQFENANNALLAVTSDRADTALVTNVNADYVVGKLKAKVKVHGRLPGEFPMGITVAKESKELADAVSAALGELRKSGEYDEIMAKWDLGDSAVAEFPVNPKAAPAQ</sequence>
<dbReference type="AlphaFoldDB" id="A0A2Z4JD30"/>
<dbReference type="Pfam" id="PF00497">
    <property type="entry name" value="SBP_bac_3"/>
    <property type="match status" value="1"/>
</dbReference>
<dbReference type="PROSITE" id="PS51257">
    <property type="entry name" value="PROKAR_LIPOPROTEIN"/>
    <property type="match status" value="1"/>
</dbReference>
<evidence type="ECO:0000313" key="4">
    <source>
        <dbReference type="EMBL" id="AWW43072.1"/>
    </source>
</evidence>
<evidence type="ECO:0000256" key="1">
    <source>
        <dbReference type="ARBA" id="ARBA00022729"/>
    </source>
</evidence>
<evidence type="ECO:0000259" key="3">
    <source>
        <dbReference type="SMART" id="SM00062"/>
    </source>
</evidence>
<keyword evidence="1 2" id="KW-0732">Signal</keyword>
<feature type="chain" id="PRO_5039013436" description="Solute-binding protein family 3/N-terminal domain-containing protein" evidence="2">
    <location>
        <begin position="23"/>
        <end position="296"/>
    </location>
</feature>
<reference evidence="5" key="1">
    <citation type="submission" date="2018-06" db="EMBL/GenBank/DDBJ databases">
        <authorList>
            <person name="Li K."/>
        </authorList>
    </citation>
    <scope>NUCLEOTIDE SEQUENCE [LARGE SCALE GENOMIC DNA]</scope>
    <source>
        <strain evidence="5">ZFG47</strain>
        <plasmid evidence="5">unnamed1</plasmid>
    </source>
</reference>